<evidence type="ECO:0000256" key="6">
    <source>
        <dbReference type="SAM" id="Coils"/>
    </source>
</evidence>
<evidence type="ECO:0000256" key="3">
    <source>
        <dbReference type="ARBA" id="ARBA00022964"/>
    </source>
</evidence>
<keyword evidence="2" id="KW-0479">Metal-binding</keyword>
<feature type="coiled-coil region" evidence="6">
    <location>
        <begin position="40"/>
        <end position="97"/>
    </location>
</feature>
<dbReference type="InterPro" id="IPR051178">
    <property type="entry name" value="TfdA_dioxygenase"/>
</dbReference>
<keyword evidence="3" id="KW-0223">Dioxygenase</keyword>
<reference evidence="8" key="1">
    <citation type="submission" date="2020-11" db="EMBL/GenBank/DDBJ databases">
        <authorList>
            <person name="Tran Van P."/>
        </authorList>
    </citation>
    <scope>NUCLEOTIDE SEQUENCE</scope>
</reference>
<evidence type="ECO:0000313" key="8">
    <source>
        <dbReference type="EMBL" id="CAD7447277.1"/>
    </source>
</evidence>
<keyword evidence="4" id="KW-0560">Oxidoreductase</keyword>
<feature type="domain" description="TauD/TfdA-like" evidence="7">
    <location>
        <begin position="436"/>
        <end position="588"/>
    </location>
</feature>
<dbReference type="AlphaFoldDB" id="A0A7R9I4L8"/>
<dbReference type="GO" id="GO:0046872">
    <property type="term" value="F:metal ion binding"/>
    <property type="evidence" value="ECO:0007669"/>
    <property type="project" value="UniProtKB-KW"/>
</dbReference>
<dbReference type="InterPro" id="IPR042098">
    <property type="entry name" value="TauD-like_sf"/>
</dbReference>
<dbReference type="EMBL" id="OD568719">
    <property type="protein sequence ID" value="CAD7447277.1"/>
    <property type="molecule type" value="Genomic_DNA"/>
</dbReference>
<dbReference type="SUPFAM" id="SSF58113">
    <property type="entry name" value="Apolipoprotein A-I"/>
    <property type="match status" value="1"/>
</dbReference>
<dbReference type="Gene3D" id="1.20.5.1230">
    <property type="entry name" value="Apolipoprotein A-I"/>
    <property type="match status" value="1"/>
</dbReference>
<protein>
    <recommendedName>
        <fullName evidence="7">TauD/TfdA-like domain-containing protein</fullName>
    </recommendedName>
</protein>
<keyword evidence="5" id="KW-0408">Iron</keyword>
<organism evidence="8">
    <name type="scientific">Timema bartmani</name>
    <dbReference type="NCBI Taxonomy" id="61472"/>
    <lineage>
        <taxon>Eukaryota</taxon>
        <taxon>Metazoa</taxon>
        <taxon>Ecdysozoa</taxon>
        <taxon>Arthropoda</taxon>
        <taxon>Hexapoda</taxon>
        <taxon>Insecta</taxon>
        <taxon>Pterygota</taxon>
        <taxon>Neoptera</taxon>
        <taxon>Polyneoptera</taxon>
        <taxon>Phasmatodea</taxon>
        <taxon>Timematodea</taxon>
        <taxon>Timematoidea</taxon>
        <taxon>Timematidae</taxon>
        <taxon>Timema</taxon>
    </lineage>
</organism>
<evidence type="ECO:0000256" key="4">
    <source>
        <dbReference type="ARBA" id="ARBA00023002"/>
    </source>
</evidence>
<name>A0A7R9I4L8_9NEOP</name>
<evidence type="ECO:0000259" key="7">
    <source>
        <dbReference type="Pfam" id="PF02668"/>
    </source>
</evidence>
<dbReference type="GO" id="GO:0051213">
    <property type="term" value="F:dioxygenase activity"/>
    <property type="evidence" value="ECO:0007669"/>
    <property type="project" value="UniProtKB-KW"/>
</dbReference>
<sequence length="616" mass="69942">MEDGKPLGADALDSSRSISAVEKLEEAPRIVKKFTMFNLLQVLRGDMKSLKEDLRDSAKRDIKSMEEKMENNMGKIMEKMENNMKSLRDDVISKLDNYSTKFRSVHDQLSEKGKEVGAQVQDLAMTGEKLVAAVEEVPEQVVIRPVKDPSTNGSYIYPFTHLGAYYERCDTQLYESPSKSYISQSHVPIMGQSRCQVNNFDWEFDYEVMQFKESNESFHVKTRVSEVEKLSCTLWVNDEVLLSSCFGVSSNGPTETKLVGDVLSAATISQDTRSILRVELQTEATDIRRSVLHQHRSNEECPKYFDVQDILFNISAHHWTRNQITRQSSNQDDTCNKIKPRIKKQDLGKKKRQGFLPDLGNIWAVGRSVIRPSLPQSQPKDCRRTVFDPGISFRTTEESCGSREIPEARVAVGGENVSEQKKVVGVEKSLKLGVGRTGWHIDGSFQSAPFSYSLYHMVSVPKQGATAFAPLTELIEGLSPERRAEWKRLWMMSDRCSGPLHPLIYPHPHTGKMVMCFHTGMVSGYVWDKGTERERYATDDEFNRINQDIEDEFKKDGGKIQYVHQWSEGEFIISDNLAVGHEATPETQLPRSKVGLRVLHRTTIKGTHPPDSLRSH</sequence>
<evidence type="ECO:0000256" key="1">
    <source>
        <dbReference type="ARBA" id="ARBA00005896"/>
    </source>
</evidence>
<dbReference type="PANTHER" id="PTHR43779">
    <property type="entry name" value="DIOXYGENASE RV0097-RELATED"/>
    <property type="match status" value="1"/>
</dbReference>
<proteinExistence type="inferred from homology"/>
<comment type="similarity">
    <text evidence="1">Belongs to the TfdA dioxygenase family.</text>
</comment>
<dbReference type="InterPro" id="IPR003819">
    <property type="entry name" value="TauD/TfdA-like"/>
</dbReference>
<keyword evidence="6" id="KW-0175">Coiled coil</keyword>
<dbReference type="Pfam" id="PF02668">
    <property type="entry name" value="TauD"/>
    <property type="match status" value="1"/>
</dbReference>
<accession>A0A7R9I4L8</accession>
<evidence type="ECO:0000256" key="2">
    <source>
        <dbReference type="ARBA" id="ARBA00022723"/>
    </source>
</evidence>
<dbReference type="PANTHER" id="PTHR43779:SF3">
    <property type="entry name" value="(3R)-3-[(CARBOXYMETHYL)AMINO]FATTY ACID OXYGENASE_DECARBOXYLASE"/>
    <property type="match status" value="1"/>
</dbReference>
<dbReference type="SUPFAM" id="SSF51197">
    <property type="entry name" value="Clavaminate synthase-like"/>
    <property type="match status" value="1"/>
</dbReference>
<gene>
    <name evidence="8" type="ORF">TBIB3V08_LOCUS9593</name>
</gene>
<dbReference type="Gene3D" id="3.60.130.10">
    <property type="entry name" value="Clavaminate synthase-like"/>
    <property type="match status" value="1"/>
</dbReference>
<evidence type="ECO:0000256" key="5">
    <source>
        <dbReference type="ARBA" id="ARBA00023004"/>
    </source>
</evidence>